<accession>A0A1M7BDA3</accession>
<keyword evidence="2" id="KW-1185">Reference proteome</keyword>
<dbReference type="Proteomes" id="UP000184363">
    <property type="component" value="Unassembled WGS sequence"/>
</dbReference>
<dbReference type="STRING" id="1848.SAMN05443637_1355"/>
<name>A0A1M7BDA3_PSETH</name>
<proteinExistence type="predicted"/>
<organism evidence="1 2">
    <name type="scientific">Pseudonocardia thermophila</name>
    <dbReference type="NCBI Taxonomy" id="1848"/>
    <lineage>
        <taxon>Bacteria</taxon>
        <taxon>Bacillati</taxon>
        <taxon>Actinomycetota</taxon>
        <taxon>Actinomycetes</taxon>
        <taxon>Pseudonocardiales</taxon>
        <taxon>Pseudonocardiaceae</taxon>
        <taxon>Pseudonocardia</taxon>
    </lineage>
</organism>
<sequence>MPAALLREVEAVFGVLDKSPRKNWIDRLPAGLQKAFEKSIIYRAAVHMHRRGMSVGHAIASAINWAKHICATGDVKQWRGLQQVRPPSRAQACAAVALWESMKAAAKAD</sequence>
<evidence type="ECO:0000313" key="1">
    <source>
        <dbReference type="EMBL" id="SHL52904.1"/>
    </source>
</evidence>
<dbReference type="AlphaFoldDB" id="A0A1M7BDA3"/>
<evidence type="ECO:0000313" key="2">
    <source>
        <dbReference type="Proteomes" id="UP000184363"/>
    </source>
</evidence>
<gene>
    <name evidence="1" type="ORF">SAMN05443637_1355</name>
</gene>
<dbReference type="EMBL" id="FRAP01000035">
    <property type="protein sequence ID" value="SHL52904.1"/>
    <property type="molecule type" value="Genomic_DNA"/>
</dbReference>
<dbReference type="RefSeq" id="WP_073460561.1">
    <property type="nucleotide sequence ID" value="NZ_FRAP01000035.1"/>
</dbReference>
<reference evidence="1 2" key="1">
    <citation type="submission" date="2016-11" db="EMBL/GenBank/DDBJ databases">
        <authorList>
            <person name="Jaros S."/>
            <person name="Januszkiewicz K."/>
            <person name="Wedrychowicz H."/>
        </authorList>
    </citation>
    <scope>NUCLEOTIDE SEQUENCE [LARGE SCALE GENOMIC DNA]</scope>
    <source>
        <strain evidence="1 2">DSM 43832</strain>
    </source>
</reference>
<protein>
    <submittedName>
        <fullName evidence="1">Uncharacterized protein</fullName>
    </submittedName>
</protein>